<sequence>MIMVDVSEVLAKMKPLLGMSADEDFANHEQAEASANLAIKTSQVEDADIIAILACYYYTESRDMKTDENVSVMANHFYRMYQIAIEEAKQKELNEEEGAVFFD</sequence>
<dbReference type="EMBL" id="MT711370">
    <property type="protein sequence ID" value="QNO11484.1"/>
    <property type="molecule type" value="Genomic_DNA"/>
</dbReference>
<dbReference type="Proteomes" id="UP000516075">
    <property type="component" value="Segment"/>
</dbReference>
<evidence type="ECO:0000313" key="1">
    <source>
        <dbReference type="EMBL" id="QNO11484.1"/>
    </source>
</evidence>
<organism evidence="1">
    <name type="scientific">Methanocaldococcus fervens tailed virus 1</name>
    <dbReference type="NCBI Taxonomy" id="2759191"/>
    <lineage>
        <taxon>Viruses</taxon>
        <taxon>Duplodnaviria</taxon>
        <taxon>Heunggongvirae</taxon>
        <taxon>Uroviricota</taxon>
        <taxon>Caudoviricetes</taxon>
        <taxon>Fervensviridae</taxon>
        <taxon>Deepoceanvirus</taxon>
        <taxon>Deepoceanvirus guaymasense</taxon>
    </lineage>
</organism>
<name>A0A7G9VYR9_9CAUD</name>
<dbReference type="KEGG" id="vg:80402018"/>
<keyword evidence="2" id="KW-1185">Reference proteome</keyword>
<dbReference type="RefSeq" id="YP_010772309.1">
    <property type="nucleotide sequence ID" value="NC_074641.1"/>
</dbReference>
<proteinExistence type="predicted"/>
<accession>A0A7G9VYR9</accession>
<protein>
    <submittedName>
        <fullName evidence="1">Uncharacterized protein</fullName>
    </submittedName>
</protein>
<reference evidence="1" key="1">
    <citation type="submission" date="2020-07" db="EMBL/GenBank/DDBJ databases">
        <title>The first head-tailed virus, MFTV1, produced by a hyperthermophilic deep-sea methanogen.</title>
        <authorList>
            <person name="Thiroux S."/>
            <person name="Dupont S."/>
            <person name="Nesbo C.L."/>
            <person name="Bienvenu N."/>
            <person name="Krupovic M."/>
            <person name="L'Haridon S."/>
            <person name="Marie D."/>
            <person name="Forterre P."/>
            <person name="Godfroy A."/>
            <person name="Geslin C."/>
        </authorList>
    </citation>
    <scope>NUCLEOTIDE SEQUENCE [LARGE SCALE GENOMIC DNA]</scope>
</reference>
<evidence type="ECO:0000313" key="2">
    <source>
        <dbReference type="Proteomes" id="UP000516075"/>
    </source>
</evidence>
<dbReference type="GeneID" id="80402018"/>